<dbReference type="Proteomes" id="UP001314170">
    <property type="component" value="Unassembled WGS sequence"/>
</dbReference>
<name>A0AAV1RZW6_9ROSI</name>
<dbReference type="AlphaFoldDB" id="A0AAV1RZW6"/>
<evidence type="ECO:0000313" key="1">
    <source>
        <dbReference type="EMBL" id="CAK7341161.1"/>
    </source>
</evidence>
<gene>
    <name evidence="1" type="ORF">DCAF_LOCUS16145</name>
</gene>
<accession>A0AAV1RZW6</accession>
<proteinExistence type="predicted"/>
<comment type="caution">
    <text evidence="1">The sequence shown here is derived from an EMBL/GenBank/DDBJ whole genome shotgun (WGS) entry which is preliminary data.</text>
</comment>
<keyword evidence="2" id="KW-1185">Reference proteome</keyword>
<reference evidence="1 2" key="1">
    <citation type="submission" date="2024-01" db="EMBL/GenBank/DDBJ databases">
        <authorList>
            <person name="Waweru B."/>
        </authorList>
    </citation>
    <scope>NUCLEOTIDE SEQUENCE [LARGE SCALE GENOMIC DNA]</scope>
</reference>
<evidence type="ECO:0000313" key="2">
    <source>
        <dbReference type="Proteomes" id="UP001314170"/>
    </source>
</evidence>
<sequence length="54" mass="6351">MKENESEGKRLRREGKLKEIVKQRYKEIEAPICKGCAKIIHVPAYVRETCDNDF</sequence>
<dbReference type="EMBL" id="CAWUPB010001160">
    <property type="protein sequence ID" value="CAK7341161.1"/>
    <property type="molecule type" value="Genomic_DNA"/>
</dbReference>
<protein>
    <submittedName>
        <fullName evidence="1">Uncharacterized protein</fullName>
    </submittedName>
</protein>
<organism evidence="1 2">
    <name type="scientific">Dovyalis caffra</name>
    <dbReference type="NCBI Taxonomy" id="77055"/>
    <lineage>
        <taxon>Eukaryota</taxon>
        <taxon>Viridiplantae</taxon>
        <taxon>Streptophyta</taxon>
        <taxon>Embryophyta</taxon>
        <taxon>Tracheophyta</taxon>
        <taxon>Spermatophyta</taxon>
        <taxon>Magnoliopsida</taxon>
        <taxon>eudicotyledons</taxon>
        <taxon>Gunneridae</taxon>
        <taxon>Pentapetalae</taxon>
        <taxon>rosids</taxon>
        <taxon>fabids</taxon>
        <taxon>Malpighiales</taxon>
        <taxon>Salicaceae</taxon>
        <taxon>Flacourtieae</taxon>
        <taxon>Dovyalis</taxon>
    </lineage>
</organism>